<reference evidence="1 2" key="1">
    <citation type="submission" date="2019-07" db="EMBL/GenBank/DDBJ databases">
        <title>Sphingomonas alkalisoli sp. nov., isolated from rhizosphere soil of Suaedae salsa.</title>
        <authorList>
            <person name="Zhang H."/>
            <person name="Xu L."/>
            <person name="Zhang J.-X."/>
            <person name="Sun J.-Q."/>
        </authorList>
    </citation>
    <scope>NUCLEOTIDE SEQUENCE [LARGE SCALE GENOMIC DNA]</scope>
    <source>
        <strain evidence="1 2">XS-10</strain>
    </source>
</reference>
<dbReference type="AlphaFoldDB" id="A0A518RKN9"/>
<dbReference type="Proteomes" id="UP000318055">
    <property type="component" value="Chromosome"/>
</dbReference>
<dbReference type="KEGG" id="ssua:FPZ54_19535"/>
<protein>
    <submittedName>
        <fullName evidence="1">Uncharacterized protein</fullName>
    </submittedName>
</protein>
<evidence type="ECO:0000313" key="2">
    <source>
        <dbReference type="Proteomes" id="UP000318055"/>
    </source>
</evidence>
<name>A0A518RKN9_9SPHN</name>
<dbReference type="EMBL" id="CP042239">
    <property type="protein sequence ID" value="QDX27989.1"/>
    <property type="molecule type" value="Genomic_DNA"/>
</dbReference>
<sequence length="153" mass="17070">MLALTLAAVAGQADIDPRKLFSCHYWSSEDFSAKNLKDENQVLTLNLAVAEGEGAQGRSVEVLNTPNVFGSLTPTAISVSERDKKKLVTVDLSSADARKVHFAMWYEGDRDIWISTVFFIPTQSKMERDQFGGMCMVYNGFSPSMLPWLKEQK</sequence>
<proteinExistence type="predicted"/>
<gene>
    <name evidence="1" type="ORF">FPZ54_19535</name>
</gene>
<accession>A0A518RKN9</accession>
<evidence type="ECO:0000313" key="1">
    <source>
        <dbReference type="EMBL" id="QDX27989.1"/>
    </source>
</evidence>
<organism evidence="1 2">
    <name type="scientific">Sphingomonas suaedae</name>
    <dbReference type="NCBI Taxonomy" id="2599297"/>
    <lineage>
        <taxon>Bacteria</taxon>
        <taxon>Pseudomonadati</taxon>
        <taxon>Pseudomonadota</taxon>
        <taxon>Alphaproteobacteria</taxon>
        <taxon>Sphingomonadales</taxon>
        <taxon>Sphingomonadaceae</taxon>
        <taxon>Sphingomonas</taxon>
    </lineage>
</organism>
<keyword evidence="2" id="KW-1185">Reference proteome</keyword>